<evidence type="ECO:0000256" key="5">
    <source>
        <dbReference type="SAM" id="Phobius"/>
    </source>
</evidence>
<name>A0A3B3E147_ORYME</name>
<dbReference type="PANTHER" id="PTHR12080">
    <property type="entry name" value="SIGNALING LYMPHOCYTIC ACTIVATION MOLECULE"/>
    <property type="match status" value="1"/>
</dbReference>
<dbReference type="InterPro" id="IPR036179">
    <property type="entry name" value="Ig-like_dom_sf"/>
</dbReference>
<evidence type="ECO:0000256" key="2">
    <source>
        <dbReference type="ARBA" id="ARBA00022729"/>
    </source>
</evidence>
<dbReference type="OrthoDB" id="8955135at2759"/>
<sequence>MTCSLEVTGQYYVCNHFLNSLPSRMERFTVTWVGFLLLFQGFSALTPVFVQTGEDVVLDVNGTDCSEDGAAILWRFNQKENLVRLTCWKDRKPTVSKLKYQDRTEITEETSLKLKNCQKSFSGVYSVIRTFTEDEVVAEYNVTVEDPVSPVLLNVDSVFNSSNFCNLTVTCSTDHSHISSSFTCGSESCKQDDGQQTNVTKQENLLQVYLSDDSVICNHSNHVSWANSTEKIRLICLLNDASPEVVSHHHILIRITVVVLSAAVLSASVFFYVWKNKSKSDFELSYNINNLEKSPD</sequence>
<proteinExistence type="predicted"/>
<keyword evidence="4" id="KW-0325">Glycoprotein</keyword>
<dbReference type="GeneID" id="112151481"/>
<dbReference type="PANTHER" id="PTHR12080:SF80">
    <property type="entry name" value="IMMUNOGLOBULIN V-SET DOMAIN-CONTAINING PROTEIN"/>
    <property type="match status" value="1"/>
</dbReference>
<reference evidence="6" key="2">
    <citation type="submission" date="2025-09" db="UniProtKB">
        <authorList>
            <consortium name="Ensembl"/>
        </authorList>
    </citation>
    <scope>IDENTIFICATION</scope>
</reference>
<keyword evidence="2" id="KW-0732">Signal</keyword>
<dbReference type="KEGG" id="oml:112151481"/>
<keyword evidence="7" id="KW-1185">Reference proteome</keyword>
<dbReference type="InterPro" id="IPR015631">
    <property type="entry name" value="CD2/SLAM_rcpt"/>
</dbReference>
<dbReference type="RefSeq" id="XP_036072273.1">
    <property type="nucleotide sequence ID" value="XM_036216380.1"/>
</dbReference>
<dbReference type="OMA" id="VYGSCPR"/>
<accession>A0A3B3E147</accession>
<feature type="transmembrane region" description="Helical" evidence="5">
    <location>
        <begin position="251"/>
        <end position="274"/>
    </location>
</feature>
<organism evidence="6 7">
    <name type="scientific">Oryzias melastigma</name>
    <name type="common">Marine medaka</name>
    <dbReference type="NCBI Taxonomy" id="30732"/>
    <lineage>
        <taxon>Eukaryota</taxon>
        <taxon>Metazoa</taxon>
        <taxon>Chordata</taxon>
        <taxon>Craniata</taxon>
        <taxon>Vertebrata</taxon>
        <taxon>Euteleostomi</taxon>
        <taxon>Actinopterygii</taxon>
        <taxon>Neopterygii</taxon>
        <taxon>Teleostei</taxon>
        <taxon>Neoteleostei</taxon>
        <taxon>Acanthomorphata</taxon>
        <taxon>Ovalentaria</taxon>
        <taxon>Atherinomorphae</taxon>
        <taxon>Beloniformes</taxon>
        <taxon>Adrianichthyidae</taxon>
        <taxon>Oryziinae</taxon>
        <taxon>Oryzias</taxon>
    </lineage>
</organism>
<evidence type="ECO:0000313" key="7">
    <source>
        <dbReference type="Proteomes" id="UP000261560"/>
    </source>
</evidence>
<evidence type="ECO:0000256" key="3">
    <source>
        <dbReference type="ARBA" id="ARBA00023136"/>
    </source>
</evidence>
<keyword evidence="5" id="KW-1133">Transmembrane helix</keyword>
<dbReference type="Gene3D" id="2.60.40.10">
    <property type="entry name" value="Immunoglobulins"/>
    <property type="match status" value="1"/>
</dbReference>
<evidence type="ECO:0000256" key="4">
    <source>
        <dbReference type="ARBA" id="ARBA00023180"/>
    </source>
</evidence>
<protein>
    <recommendedName>
        <fullName evidence="8">Immunoglobulin subtype domain-containing protein</fullName>
    </recommendedName>
</protein>
<dbReference type="Proteomes" id="UP000261560">
    <property type="component" value="Unplaced"/>
</dbReference>
<dbReference type="AlphaFoldDB" id="A0A3B3E147"/>
<dbReference type="STRING" id="30732.ENSOMEP00000036078"/>
<reference evidence="6" key="1">
    <citation type="submission" date="2025-08" db="UniProtKB">
        <authorList>
            <consortium name="Ensembl"/>
        </authorList>
    </citation>
    <scope>IDENTIFICATION</scope>
</reference>
<dbReference type="GO" id="GO:0016020">
    <property type="term" value="C:membrane"/>
    <property type="evidence" value="ECO:0007669"/>
    <property type="project" value="UniProtKB-SubCell"/>
</dbReference>
<dbReference type="InterPro" id="IPR013783">
    <property type="entry name" value="Ig-like_fold"/>
</dbReference>
<comment type="subcellular location">
    <subcellularLocation>
        <location evidence="1">Membrane</location>
    </subcellularLocation>
</comment>
<keyword evidence="5" id="KW-0812">Transmembrane</keyword>
<dbReference type="PaxDb" id="30732-ENSOMEP00000036078"/>
<feature type="transmembrane region" description="Helical" evidence="5">
    <location>
        <begin position="30"/>
        <end position="50"/>
    </location>
</feature>
<keyword evidence="3 5" id="KW-0472">Membrane</keyword>
<dbReference type="GeneTree" id="ENSGT01060000249239"/>
<dbReference type="SUPFAM" id="SSF48726">
    <property type="entry name" value="Immunoglobulin"/>
    <property type="match status" value="1"/>
</dbReference>
<dbReference type="Ensembl" id="ENSOMET00000036743.1">
    <property type="protein sequence ID" value="ENSOMEP00000036078.1"/>
    <property type="gene ID" value="ENSOMEG00000023669.1"/>
</dbReference>
<evidence type="ECO:0008006" key="8">
    <source>
        <dbReference type="Google" id="ProtNLM"/>
    </source>
</evidence>
<evidence type="ECO:0000256" key="1">
    <source>
        <dbReference type="ARBA" id="ARBA00004370"/>
    </source>
</evidence>
<evidence type="ECO:0000313" key="6">
    <source>
        <dbReference type="Ensembl" id="ENSOMEP00000036078.1"/>
    </source>
</evidence>